<name>A0A139BN78_9PROT</name>
<dbReference type="Proteomes" id="UP000070578">
    <property type="component" value="Unassembled WGS sequence"/>
</dbReference>
<reference evidence="1 2" key="1">
    <citation type="submission" date="2016-02" db="EMBL/GenBank/DDBJ databases">
        <authorList>
            <person name="Wen L."/>
            <person name="He K."/>
            <person name="Yang H."/>
        </authorList>
    </citation>
    <scope>NUCLEOTIDE SEQUENCE [LARGE SCALE GENOMIC DNA]</scope>
    <source>
        <strain evidence="1">ShG14-8</strain>
    </source>
</reference>
<reference evidence="1 2" key="2">
    <citation type="submission" date="2016-03" db="EMBL/GenBank/DDBJ databases">
        <title>New uncultured bacterium of the family Gallionellaceae from acid mine drainage: description and reconstruction of genome based on metagenomic analysis of microbial community.</title>
        <authorList>
            <person name="Kadnikov V."/>
            <person name="Ivasenko D."/>
            <person name="Beletsky A."/>
            <person name="Mardanov A."/>
            <person name="Danilova E."/>
            <person name="Pimenov N."/>
            <person name="Karnachuk O."/>
            <person name="Ravin N."/>
        </authorList>
    </citation>
    <scope>NUCLEOTIDE SEQUENCE [LARGE SCALE GENOMIC DNA]</scope>
    <source>
        <strain evidence="1">ShG14-8</strain>
    </source>
</reference>
<feature type="non-terminal residue" evidence="1">
    <location>
        <position position="1"/>
    </location>
</feature>
<dbReference type="EMBL" id="LSLI01000261">
    <property type="protein sequence ID" value="KXS30432.1"/>
    <property type="molecule type" value="Genomic_DNA"/>
</dbReference>
<comment type="caution">
    <text evidence="1">The sequence shown here is derived from an EMBL/GenBank/DDBJ whole genome shotgun (WGS) entry which is preliminary data.</text>
</comment>
<proteinExistence type="predicted"/>
<gene>
    <name evidence="1" type="ORF">AWT59_3442</name>
</gene>
<sequence length="49" mass="5522">NNQRSVLKNAGTYGWELAGFDGVPQNSMLNFGHWRKAPLHVAIASRLLW</sequence>
<evidence type="ECO:0000313" key="1">
    <source>
        <dbReference type="EMBL" id="KXS30432.1"/>
    </source>
</evidence>
<accession>A0A139BN78</accession>
<evidence type="ECO:0000313" key="2">
    <source>
        <dbReference type="Proteomes" id="UP000070578"/>
    </source>
</evidence>
<organism evidence="1 2">
    <name type="scientific">Candidatus Gallionella acididurans</name>
    <dbReference type="NCBI Taxonomy" id="1796491"/>
    <lineage>
        <taxon>Bacteria</taxon>
        <taxon>Pseudomonadati</taxon>
        <taxon>Pseudomonadota</taxon>
        <taxon>Betaproteobacteria</taxon>
        <taxon>Nitrosomonadales</taxon>
        <taxon>Gallionellaceae</taxon>
        <taxon>Gallionella</taxon>
    </lineage>
</organism>
<protein>
    <submittedName>
        <fullName evidence="1">Uncharacterized protein</fullName>
    </submittedName>
</protein>
<dbReference type="AlphaFoldDB" id="A0A139BN78"/>